<evidence type="ECO:0000313" key="3">
    <source>
        <dbReference type="Proteomes" id="UP000296352"/>
    </source>
</evidence>
<sequence>MARTSPQPKKNSPEEKAAALAWLDSASQELGLDPHLARTSLGDLLALTSDVAHGPSRAAAPITTFLVGVAAGLSASSTSPDDLPAHVVANIDRVRSLLERTEK</sequence>
<gene>
    <name evidence="2" type="ORF">CENDO_02060</name>
</gene>
<proteinExistence type="predicted"/>
<name>A0A4P7QEE7_9CORY</name>
<feature type="domain" description="DUF6457" evidence="1">
    <location>
        <begin position="16"/>
        <end position="102"/>
    </location>
</feature>
<evidence type="ECO:0000259" key="1">
    <source>
        <dbReference type="Pfam" id="PF20058"/>
    </source>
</evidence>
<dbReference type="AlphaFoldDB" id="A0A4P7QEE7"/>
<dbReference type="OrthoDB" id="4735656at2"/>
<dbReference type="RefSeq" id="WP_136140542.1">
    <property type="nucleotide sequence ID" value="NZ_CP039247.1"/>
</dbReference>
<dbReference type="Pfam" id="PF20058">
    <property type="entry name" value="DUF6457"/>
    <property type="match status" value="1"/>
</dbReference>
<dbReference type="KEGG" id="cee:CENDO_02060"/>
<organism evidence="2 3">
    <name type="scientific">Corynebacterium endometrii</name>
    <dbReference type="NCBI Taxonomy" id="2488819"/>
    <lineage>
        <taxon>Bacteria</taxon>
        <taxon>Bacillati</taxon>
        <taxon>Actinomycetota</taxon>
        <taxon>Actinomycetes</taxon>
        <taxon>Mycobacteriales</taxon>
        <taxon>Corynebacteriaceae</taxon>
        <taxon>Corynebacterium</taxon>
    </lineage>
</organism>
<keyword evidence="3" id="KW-1185">Reference proteome</keyword>
<protein>
    <recommendedName>
        <fullName evidence="1">DUF6457 domain-containing protein</fullName>
    </recommendedName>
</protein>
<dbReference type="EMBL" id="CP039247">
    <property type="protein sequence ID" value="QCB27710.1"/>
    <property type="molecule type" value="Genomic_DNA"/>
</dbReference>
<dbReference type="Proteomes" id="UP000296352">
    <property type="component" value="Chromosome"/>
</dbReference>
<dbReference type="InterPro" id="IPR045598">
    <property type="entry name" value="DUF6457"/>
</dbReference>
<reference evidence="2 3" key="1">
    <citation type="submission" date="2019-04" db="EMBL/GenBank/DDBJ databases">
        <title>Corynebacterium endometrii sp. nov., isolated from the uterus of a cow with endometritis.</title>
        <authorList>
            <person name="Ballas P."/>
            <person name="Ruckert C."/>
            <person name="Wagener K."/>
            <person name="Drillich M."/>
            <person name="Kaempfer P."/>
            <person name="Busse H.-J."/>
            <person name="Ehling-Schulz M."/>
        </authorList>
    </citation>
    <scope>NUCLEOTIDE SEQUENCE [LARGE SCALE GENOMIC DNA]</scope>
    <source>
        <strain evidence="2 3">LMM-1653</strain>
    </source>
</reference>
<evidence type="ECO:0000313" key="2">
    <source>
        <dbReference type="EMBL" id="QCB27710.1"/>
    </source>
</evidence>
<accession>A0A4P7QEE7</accession>